<organism evidence="2">
    <name type="scientific">Chromera velia CCMP2878</name>
    <dbReference type="NCBI Taxonomy" id="1169474"/>
    <lineage>
        <taxon>Eukaryota</taxon>
        <taxon>Sar</taxon>
        <taxon>Alveolata</taxon>
        <taxon>Colpodellida</taxon>
        <taxon>Chromeraceae</taxon>
        <taxon>Chromera</taxon>
    </lineage>
</organism>
<name>A0A0G4HAF6_9ALVE</name>
<feature type="compositionally biased region" description="Gly residues" evidence="1">
    <location>
        <begin position="176"/>
        <end position="185"/>
    </location>
</feature>
<gene>
    <name evidence="2" type="ORF">Cvel_25673</name>
</gene>
<reference evidence="2" key="1">
    <citation type="submission" date="2014-11" db="EMBL/GenBank/DDBJ databases">
        <authorList>
            <person name="Otto D Thomas"/>
            <person name="Naeem Raeece"/>
        </authorList>
    </citation>
    <scope>NUCLEOTIDE SEQUENCE</scope>
</reference>
<protein>
    <submittedName>
        <fullName evidence="2">Uncharacterized protein</fullName>
    </submittedName>
</protein>
<dbReference type="PhylomeDB" id="A0A0G4HAF6"/>
<feature type="region of interest" description="Disordered" evidence="1">
    <location>
        <begin position="74"/>
        <end position="117"/>
    </location>
</feature>
<feature type="compositionally biased region" description="Basic and acidic residues" evidence="1">
    <location>
        <begin position="158"/>
        <end position="175"/>
    </location>
</feature>
<evidence type="ECO:0000313" key="2">
    <source>
        <dbReference type="EMBL" id="CEM40961.1"/>
    </source>
</evidence>
<dbReference type="VEuPathDB" id="CryptoDB:Cvel_25673"/>
<evidence type="ECO:0000256" key="1">
    <source>
        <dbReference type="SAM" id="MobiDB-lite"/>
    </source>
</evidence>
<accession>A0A0G4HAF6</accession>
<feature type="region of interest" description="Disordered" evidence="1">
    <location>
        <begin position="130"/>
        <end position="243"/>
    </location>
</feature>
<proteinExistence type="predicted"/>
<dbReference type="EMBL" id="CDMZ01002140">
    <property type="protein sequence ID" value="CEM40961.1"/>
    <property type="molecule type" value="Genomic_DNA"/>
</dbReference>
<dbReference type="AlphaFoldDB" id="A0A0G4HAF6"/>
<sequence length="243" mass="25716">MFAEAARLQSRGLEQFLASQEKADLHIREIVGLDLKALAREKQAELGEEEMERTEPMLRNYVHALADFVEAVVERETQSQNDNKQIPRAPNSPSEVSDRAAPSVQAPASGGILLPPPRVTDAAAAAVPLEALVSPDEGGPSAPRTDGGKKRNFLKNDVGSRDQVARAGGREDGKENSGGGGGGCGTYEESNTPQNLSGSGRRVSGVLRDTRRSPPSRSGRGRGRVADGPSSQERLRRGAGATS</sequence>